<comment type="caution">
    <text evidence="7">The sequence shown here is derived from an EMBL/GenBank/DDBJ whole genome shotgun (WGS) entry which is preliminary data.</text>
</comment>
<evidence type="ECO:0000259" key="5">
    <source>
        <dbReference type="PROSITE" id="PS01124"/>
    </source>
</evidence>
<dbReference type="InterPro" id="IPR018060">
    <property type="entry name" value="HTH_AraC"/>
</dbReference>
<dbReference type="PANTHER" id="PTHR43280">
    <property type="entry name" value="ARAC-FAMILY TRANSCRIPTIONAL REGULATOR"/>
    <property type="match status" value="1"/>
</dbReference>
<dbReference type="SMART" id="SM00448">
    <property type="entry name" value="REC"/>
    <property type="match status" value="1"/>
</dbReference>
<evidence type="ECO:0000313" key="7">
    <source>
        <dbReference type="EMBL" id="MDG0793429.1"/>
    </source>
</evidence>
<dbReference type="PANTHER" id="PTHR43280:SF2">
    <property type="entry name" value="HTH-TYPE TRANSCRIPTIONAL REGULATOR EXSA"/>
    <property type="match status" value="1"/>
</dbReference>
<feature type="domain" description="HTH araC/xylS-type" evidence="5">
    <location>
        <begin position="419"/>
        <end position="517"/>
    </location>
</feature>
<feature type="modified residue" description="4-aspartylphosphate" evidence="4">
    <location>
        <position position="57"/>
    </location>
</feature>
<dbReference type="AlphaFoldDB" id="A0A9X4QNL0"/>
<keyword evidence="4" id="KW-0597">Phosphoprotein</keyword>
<dbReference type="Pfam" id="PF12833">
    <property type="entry name" value="HTH_18"/>
    <property type="match status" value="1"/>
</dbReference>
<keyword evidence="3" id="KW-0804">Transcription</keyword>
<evidence type="ECO:0000313" key="8">
    <source>
        <dbReference type="Proteomes" id="UP001153387"/>
    </source>
</evidence>
<accession>A0A9X4QNL0</accession>
<dbReference type="PROSITE" id="PS50110">
    <property type="entry name" value="RESPONSE_REGULATORY"/>
    <property type="match status" value="1"/>
</dbReference>
<evidence type="ECO:0000256" key="1">
    <source>
        <dbReference type="ARBA" id="ARBA00023015"/>
    </source>
</evidence>
<keyword evidence="8" id="KW-1185">Reference proteome</keyword>
<sequence length="518" mass="57621">MSRYQAMIVEDNAVYRHAIRTLIDWERSGFRIAAEAVNGKQALEKMAAQRFDLILTDVSMPEMNGIDLVKAVNERGEDTVIVMLSSYDDFQFVKDSLKLGADDYLLKQEMEPDTMVAMLGQVKEKLSRLRTSRKEERSNRSEAQAARLKQWMTGEANAHPAADDGLTELLPAAEYRLILLASRECEEMDGDRIQQEARHGAAELECGRTLAIPIRSGRLALVIGMPDDGARGCGSGRAARELAGRWLGQGEDRCSRAAAIAAGRGSAGLYGLREAYEEAERALFLAVYEGWGRLFEAELPPPAPANPEAETEEAARRWQAAVRSGSGEDMAAAAACQFGLLSRAKPAKAVLQRQLVDLYASLYHHADPAAHAVPDWWSALSGSIDRLDPIRRMEADFAAFCRERFPESEAVPANRKEIRQAIAYIRSHYAEDISVARLSGELGFSANYLSNLFRSETGLRVTEYVNRVRMEVAKRLLRDLQLKVYEVAGKVGYHDASYFCKVFKEVTGETVTAFRQKE</sequence>
<organism evidence="7 8">
    <name type="scientific">Cohnella ginsengisoli</name>
    <dbReference type="NCBI Taxonomy" id="425004"/>
    <lineage>
        <taxon>Bacteria</taxon>
        <taxon>Bacillati</taxon>
        <taxon>Bacillota</taxon>
        <taxon>Bacilli</taxon>
        <taxon>Bacillales</taxon>
        <taxon>Paenibacillaceae</taxon>
        <taxon>Cohnella</taxon>
    </lineage>
</organism>
<dbReference type="Proteomes" id="UP001153387">
    <property type="component" value="Unassembled WGS sequence"/>
</dbReference>
<dbReference type="GO" id="GO:0000160">
    <property type="term" value="P:phosphorelay signal transduction system"/>
    <property type="evidence" value="ECO:0007669"/>
    <property type="project" value="InterPro"/>
</dbReference>
<name>A0A9X4QNL0_9BACL</name>
<keyword evidence="1" id="KW-0805">Transcription regulation</keyword>
<dbReference type="PROSITE" id="PS01124">
    <property type="entry name" value="HTH_ARAC_FAMILY_2"/>
    <property type="match status" value="1"/>
</dbReference>
<evidence type="ECO:0000256" key="4">
    <source>
        <dbReference type="PROSITE-ProRule" id="PRU00169"/>
    </source>
</evidence>
<dbReference type="Pfam" id="PF17853">
    <property type="entry name" value="GGDEF_2"/>
    <property type="match status" value="1"/>
</dbReference>
<dbReference type="SUPFAM" id="SSF46689">
    <property type="entry name" value="Homeodomain-like"/>
    <property type="match status" value="2"/>
</dbReference>
<gene>
    <name evidence="7" type="ORF">OMP38_23250</name>
</gene>
<dbReference type="InterPro" id="IPR001789">
    <property type="entry name" value="Sig_transdc_resp-reg_receiver"/>
</dbReference>
<dbReference type="EMBL" id="JAPDHZ010000004">
    <property type="protein sequence ID" value="MDG0793429.1"/>
    <property type="molecule type" value="Genomic_DNA"/>
</dbReference>
<dbReference type="GO" id="GO:0043565">
    <property type="term" value="F:sequence-specific DNA binding"/>
    <property type="evidence" value="ECO:0007669"/>
    <property type="project" value="InterPro"/>
</dbReference>
<protein>
    <submittedName>
        <fullName evidence="7">Response regulator</fullName>
    </submittedName>
</protein>
<dbReference type="InterPro" id="IPR011006">
    <property type="entry name" value="CheY-like_superfamily"/>
</dbReference>
<dbReference type="SMART" id="SM00342">
    <property type="entry name" value="HTH_ARAC"/>
    <property type="match status" value="1"/>
</dbReference>
<feature type="domain" description="Response regulatory" evidence="6">
    <location>
        <begin position="5"/>
        <end position="122"/>
    </location>
</feature>
<dbReference type="InterPro" id="IPR041522">
    <property type="entry name" value="CdaR_GGDEF"/>
</dbReference>
<evidence type="ECO:0000259" key="6">
    <source>
        <dbReference type="PROSITE" id="PS50110"/>
    </source>
</evidence>
<dbReference type="SUPFAM" id="SSF52172">
    <property type="entry name" value="CheY-like"/>
    <property type="match status" value="1"/>
</dbReference>
<dbReference type="Gene3D" id="1.10.10.60">
    <property type="entry name" value="Homeodomain-like"/>
    <property type="match status" value="2"/>
</dbReference>
<dbReference type="CDD" id="cd17536">
    <property type="entry name" value="REC_YesN-like"/>
    <property type="match status" value="1"/>
</dbReference>
<dbReference type="RefSeq" id="WP_277567209.1">
    <property type="nucleotide sequence ID" value="NZ_JAPDHZ010000004.1"/>
</dbReference>
<keyword evidence="2" id="KW-0238">DNA-binding</keyword>
<reference evidence="7 8" key="1">
    <citation type="submission" date="2022-10" db="EMBL/GenBank/DDBJ databases">
        <title>Comparative genomic analysis of Cohnella hashimotonis sp. nov., isolated from the International Space Station.</title>
        <authorList>
            <person name="Simpson A."/>
            <person name="Venkateswaran K."/>
        </authorList>
    </citation>
    <scope>NUCLEOTIDE SEQUENCE [LARGE SCALE GENOMIC DNA]</scope>
    <source>
        <strain evidence="7 8">DSM 18997</strain>
    </source>
</reference>
<dbReference type="InterPro" id="IPR009057">
    <property type="entry name" value="Homeodomain-like_sf"/>
</dbReference>
<evidence type="ECO:0000256" key="3">
    <source>
        <dbReference type="ARBA" id="ARBA00023163"/>
    </source>
</evidence>
<evidence type="ECO:0000256" key="2">
    <source>
        <dbReference type="ARBA" id="ARBA00023125"/>
    </source>
</evidence>
<proteinExistence type="predicted"/>
<dbReference type="Gene3D" id="3.40.50.2300">
    <property type="match status" value="1"/>
</dbReference>
<dbReference type="Pfam" id="PF00072">
    <property type="entry name" value="Response_reg"/>
    <property type="match status" value="1"/>
</dbReference>
<dbReference type="GO" id="GO:0003700">
    <property type="term" value="F:DNA-binding transcription factor activity"/>
    <property type="evidence" value="ECO:0007669"/>
    <property type="project" value="InterPro"/>
</dbReference>